<evidence type="ECO:0000256" key="1">
    <source>
        <dbReference type="ARBA" id="ARBA00001970"/>
    </source>
</evidence>
<dbReference type="SUPFAM" id="SSF81342">
    <property type="entry name" value="Transmembrane di-heme cytochromes"/>
    <property type="match status" value="1"/>
</dbReference>
<dbReference type="PANTHER" id="PTHR30529">
    <property type="entry name" value="CYTOCHROME B561"/>
    <property type="match status" value="1"/>
</dbReference>
<evidence type="ECO:0000313" key="15">
    <source>
        <dbReference type="EMBL" id="GLR25709.1"/>
    </source>
</evidence>
<dbReference type="EMBL" id="BSOJ01000007">
    <property type="protein sequence ID" value="GLR25709.1"/>
    <property type="molecule type" value="Genomic_DNA"/>
</dbReference>
<keyword evidence="5" id="KW-0349">Heme</keyword>
<evidence type="ECO:0000256" key="13">
    <source>
        <dbReference type="SAM" id="Phobius"/>
    </source>
</evidence>
<evidence type="ECO:0000259" key="14">
    <source>
        <dbReference type="Pfam" id="PF01292"/>
    </source>
</evidence>
<dbReference type="Proteomes" id="UP001156664">
    <property type="component" value="Unassembled WGS sequence"/>
</dbReference>
<name>A0ABQ5YNK7_9BURK</name>
<proteinExistence type="inferred from homology"/>
<keyword evidence="11 13" id="KW-0472">Membrane</keyword>
<evidence type="ECO:0000256" key="8">
    <source>
        <dbReference type="ARBA" id="ARBA00022982"/>
    </source>
</evidence>
<dbReference type="RefSeq" id="WP_284280142.1">
    <property type="nucleotide sequence ID" value="NZ_BSOJ01000007.1"/>
</dbReference>
<evidence type="ECO:0000256" key="10">
    <source>
        <dbReference type="ARBA" id="ARBA00023004"/>
    </source>
</evidence>
<evidence type="ECO:0000256" key="7">
    <source>
        <dbReference type="ARBA" id="ARBA00022723"/>
    </source>
</evidence>
<evidence type="ECO:0000256" key="11">
    <source>
        <dbReference type="ARBA" id="ARBA00023136"/>
    </source>
</evidence>
<feature type="transmembrane region" description="Helical" evidence="13">
    <location>
        <begin position="82"/>
        <end position="105"/>
    </location>
</feature>
<comment type="cofactor">
    <cofactor evidence="1">
        <name>heme b</name>
        <dbReference type="ChEBI" id="CHEBI:60344"/>
    </cofactor>
</comment>
<reference evidence="16" key="1">
    <citation type="journal article" date="2019" name="Int. J. Syst. Evol. Microbiol.">
        <title>The Global Catalogue of Microorganisms (GCM) 10K type strain sequencing project: providing services to taxonomists for standard genome sequencing and annotation.</title>
        <authorList>
            <consortium name="The Broad Institute Genomics Platform"/>
            <consortium name="The Broad Institute Genome Sequencing Center for Infectious Disease"/>
            <person name="Wu L."/>
            <person name="Ma J."/>
        </authorList>
    </citation>
    <scope>NUCLEOTIDE SEQUENCE [LARGE SCALE GENOMIC DNA]</scope>
    <source>
        <strain evidence="16">NBRC 105857</strain>
    </source>
</reference>
<evidence type="ECO:0000256" key="12">
    <source>
        <dbReference type="ARBA" id="ARBA00037975"/>
    </source>
</evidence>
<keyword evidence="8" id="KW-0249">Electron transport</keyword>
<keyword evidence="16" id="KW-1185">Reference proteome</keyword>
<sequence>MSTTRYSNPQILIHWLVALLVGIAYITSGHPDHAKTDFDKLLIEIHITTGLLVASLVLLRLPLRLFAGVPPVENADSPSGKLAHWVHLIFYGLMAGVPLLGWITLSAQIPDYQLFGYALPLWAVPESWEHNLGEVHQLLGNAFVILAGLHATAGLLHHYLAGDGTLKRMLPFLK</sequence>
<dbReference type="InterPro" id="IPR052168">
    <property type="entry name" value="Cytochrome_b561_oxidase"/>
</dbReference>
<evidence type="ECO:0000256" key="3">
    <source>
        <dbReference type="ARBA" id="ARBA00022448"/>
    </source>
</evidence>
<comment type="subcellular location">
    <subcellularLocation>
        <location evidence="2">Cell membrane</location>
        <topology evidence="2">Multi-pass membrane protein</topology>
    </subcellularLocation>
</comment>
<protein>
    <submittedName>
        <fullName evidence="15">Cytochrome b561</fullName>
    </submittedName>
</protein>
<comment type="similarity">
    <text evidence="12">Belongs to the cytochrome b561 family.</text>
</comment>
<organism evidence="15 16">
    <name type="scientific">Limnobacter litoralis</name>
    <dbReference type="NCBI Taxonomy" id="481366"/>
    <lineage>
        <taxon>Bacteria</taxon>
        <taxon>Pseudomonadati</taxon>
        <taxon>Pseudomonadota</taxon>
        <taxon>Betaproteobacteria</taxon>
        <taxon>Burkholderiales</taxon>
        <taxon>Burkholderiaceae</taxon>
        <taxon>Limnobacter</taxon>
    </lineage>
</organism>
<evidence type="ECO:0000256" key="5">
    <source>
        <dbReference type="ARBA" id="ARBA00022617"/>
    </source>
</evidence>
<evidence type="ECO:0000256" key="6">
    <source>
        <dbReference type="ARBA" id="ARBA00022692"/>
    </source>
</evidence>
<comment type="caution">
    <text evidence="15">The sequence shown here is derived from an EMBL/GenBank/DDBJ whole genome shotgun (WGS) entry which is preliminary data.</text>
</comment>
<dbReference type="PANTHER" id="PTHR30529:SF3">
    <property type="entry name" value="CYTOCHROME B561 HOMOLOG 1"/>
    <property type="match status" value="1"/>
</dbReference>
<dbReference type="Pfam" id="PF01292">
    <property type="entry name" value="Ni_hydr_CYTB"/>
    <property type="match status" value="1"/>
</dbReference>
<dbReference type="InterPro" id="IPR016174">
    <property type="entry name" value="Di-haem_cyt_TM"/>
</dbReference>
<keyword evidence="6 13" id="KW-0812">Transmembrane</keyword>
<keyword evidence="3" id="KW-0813">Transport</keyword>
<dbReference type="InterPro" id="IPR011577">
    <property type="entry name" value="Cyt_b561_bac/Ni-Hgenase"/>
</dbReference>
<evidence type="ECO:0000313" key="16">
    <source>
        <dbReference type="Proteomes" id="UP001156664"/>
    </source>
</evidence>
<accession>A0ABQ5YNK7</accession>
<feature type="domain" description="Cytochrome b561 bacterial/Ni-hydrogenase" evidence="14">
    <location>
        <begin position="5"/>
        <end position="171"/>
    </location>
</feature>
<evidence type="ECO:0000256" key="2">
    <source>
        <dbReference type="ARBA" id="ARBA00004651"/>
    </source>
</evidence>
<keyword evidence="7" id="KW-0479">Metal-binding</keyword>
<keyword evidence="10" id="KW-0408">Iron</keyword>
<feature type="transmembrane region" description="Helical" evidence="13">
    <location>
        <begin position="138"/>
        <end position="160"/>
    </location>
</feature>
<gene>
    <name evidence="15" type="ORF">GCM10007875_07970</name>
</gene>
<feature type="transmembrane region" description="Helical" evidence="13">
    <location>
        <begin position="12"/>
        <end position="29"/>
    </location>
</feature>
<keyword evidence="4" id="KW-1003">Cell membrane</keyword>
<feature type="transmembrane region" description="Helical" evidence="13">
    <location>
        <begin position="41"/>
        <end position="61"/>
    </location>
</feature>
<evidence type="ECO:0000256" key="4">
    <source>
        <dbReference type="ARBA" id="ARBA00022475"/>
    </source>
</evidence>
<evidence type="ECO:0000256" key="9">
    <source>
        <dbReference type="ARBA" id="ARBA00022989"/>
    </source>
</evidence>
<keyword evidence="9 13" id="KW-1133">Transmembrane helix</keyword>